<proteinExistence type="predicted"/>
<sequence length="1134" mass="123618">MARQPWVAQIRNARTPTEQILTLRALKNEVIGHPLKKELAVTQGVLDPVVRLTFNKSSSIQDGESHDHSFASKPLEEEEQLRLQGLQVVASVALAGPPFLGHLHAASSLPALLSNLCPSSNPSKLVLASLRALTNLAESAALASKSHPLSTSTIAESLFNRQNLSSLCQILSQTSTSSVVQTQIILSASLISRICREERHQLSVANSGVLDALATKLASFVVADGLVLPGADIQAQKDGLQDFFPQVAPENAKLSVILEAIAAIVTDSKCRATQLVYSPSILAIFPTGLPIDSPGIQNTRAAWNAFNAAGLSVRQSQLNAIDFLLPSVPLHQLRNPSNQSSAFPPLGTSNSSQNLALNGRSGSKNNASSSHWTGLPDENPQDSAAEMEETESPLVAYFLLLLKQRTGLERLMAASVLTVLYRAGLTNKARETALGLLVVPLLVSMLADDIPSIAFHDSLEEEEALSKYRTIKERAPLILAMLITDSEYLQKAAFDAGAVSKLSKMLKLSYDPAPKSVSAGPWAPHGEEHGVSADGPPLDNDGQSPALLHKIKVREAVLKAIAALVPFKDEYRKAIVEQGVMPYIVSSMSPNPRKPSVKSKKKSDKPSEDSNDEESKGEYGTNPVEVLIAACGAVRALSRSVSVLRTTLIDNGVAEPVFQLLQHPDIEVQIAATATVCNLLTDVSPMREHFSEAGVLKVLCEHARSQNAKLRLNAVWSLKHFVHGVGNELKRHCLEEIGTGWLVQLICDDTEDEALLNSRSRAERENARNDEMDEDVIMDQFEEQVDAAFGRINSRPNSRSKSIQQAEARLAALRDAETNPARRARKDDIAVQEQSLDFIRNLIGGVAPGGTAETTEMIDFLFSALGQERVFEILASKLKPKMINPYNRGSPNNERKILPPQAEIITAVSYILVHMAASVPRHRQIVIAQTDLLKLLVPQFNHTNVEVRLALCWLVTNLTWMDDANDGQACAQRANELKKLGFLSKIEMLEQDPELNPETCHVLSHRTDIDERLRDNGASWTGISMLWDGPQQDPRVPGDNSEQLLESGREQASMLAPGSPEALVQGALAEREQLLAEINQLLAERGRVRAGWAPRPATDRNAQLEPARAEAQRLLDDAERLVSRFASERPGPRD</sequence>
<feature type="region of interest" description="Disordered" evidence="6">
    <location>
        <begin position="517"/>
        <end position="544"/>
    </location>
</feature>
<dbReference type="SMART" id="SM00185">
    <property type="entry name" value="ARM"/>
    <property type="match status" value="4"/>
</dbReference>
<evidence type="ECO:0000256" key="1">
    <source>
        <dbReference type="ARBA" id="ARBA00004123"/>
    </source>
</evidence>
<comment type="caution">
    <text evidence="7">The sequence shown here is derived from an EMBL/GenBank/DDBJ whole genome shotgun (WGS) entry which is preliminary data.</text>
</comment>
<feature type="compositionally biased region" description="Polar residues" evidence="6">
    <location>
        <begin position="353"/>
        <end position="372"/>
    </location>
</feature>
<keyword evidence="3" id="KW-0963">Cytoplasm</keyword>
<dbReference type="PANTHER" id="PTHR15651">
    <property type="entry name" value="ARMADILLO REPEAT-CONTAINING PROTEIN 8"/>
    <property type="match status" value="1"/>
</dbReference>
<evidence type="ECO:0000256" key="5">
    <source>
        <dbReference type="ARBA" id="ARBA00023242"/>
    </source>
</evidence>
<dbReference type="InterPro" id="IPR011989">
    <property type="entry name" value="ARM-like"/>
</dbReference>
<comment type="subcellular location">
    <subcellularLocation>
        <location evidence="2">Cytoplasm</location>
    </subcellularLocation>
    <subcellularLocation>
        <location evidence="1">Nucleus</location>
    </subcellularLocation>
</comment>
<evidence type="ECO:0000256" key="6">
    <source>
        <dbReference type="SAM" id="MobiDB-lite"/>
    </source>
</evidence>
<dbReference type="InterPro" id="IPR038739">
    <property type="entry name" value="ARMC8/Vid28"/>
</dbReference>
<evidence type="ECO:0000313" key="7">
    <source>
        <dbReference type="EMBL" id="KAL2066195.1"/>
    </source>
</evidence>
<dbReference type="PANTHER" id="PTHR15651:SF7">
    <property type="entry name" value="ARMADILLO REPEAT-CONTAINING PROTEIN 8"/>
    <property type="match status" value="1"/>
</dbReference>
<gene>
    <name evidence="7" type="ORF">VTL71DRAFT_2266</name>
</gene>
<dbReference type="InterPro" id="IPR000225">
    <property type="entry name" value="Armadillo"/>
</dbReference>
<feature type="compositionally biased region" description="Basic and acidic residues" evidence="6">
    <location>
        <begin position="604"/>
        <end position="617"/>
    </location>
</feature>
<dbReference type="EMBL" id="JAZHXI010000011">
    <property type="protein sequence ID" value="KAL2066195.1"/>
    <property type="molecule type" value="Genomic_DNA"/>
</dbReference>
<feature type="region of interest" description="Disordered" evidence="6">
    <location>
        <begin position="587"/>
        <end position="619"/>
    </location>
</feature>
<dbReference type="Gene3D" id="1.25.10.10">
    <property type="entry name" value="Leucine-rich Repeat Variant"/>
    <property type="match status" value="3"/>
</dbReference>
<evidence type="ECO:0000313" key="8">
    <source>
        <dbReference type="Proteomes" id="UP001595075"/>
    </source>
</evidence>
<keyword evidence="8" id="KW-1185">Reference proteome</keyword>
<name>A0ABR4C8F3_9HELO</name>
<accession>A0ABR4C8F3</accession>
<dbReference type="Proteomes" id="UP001595075">
    <property type="component" value="Unassembled WGS sequence"/>
</dbReference>
<dbReference type="SUPFAM" id="SSF48371">
    <property type="entry name" value="ARM repeat"/>
    <property type="match status" value="2"/>
</dbReference>
<evidence type="ECO:0000256" key="4">
    <source>
        <dbReference type="ARBA" id="ARBA00022737"/>
    </source>
</evidence>
<organism evidence="7 8">
    <name type="scientific">Oculimacula yallundae</name>
    <dbReference type="NCBI Taxonomy" id="86028"/>
    <lineage>
        <taxon>Eukaryota</taxon>
        <taxon>Fungi</taxon>
        <taxon>Dikarya</taxon>
        <taxon>Ascomycota</taxon>
        <taxon>Pezizomycotina</taxon>
        <taxon>Leotiomycetes</taxon>
        <taxon>Helotiales</taxon>
        <taxon>Ploettnerulaceae</taxon>
        <taxon>Oculimacula</taxon>
    </lineage>
</organism>
<evidence type="ECO:0000256" key="3">
    <source>
        <dbReference type="ARBA" id="ARBA00022490"/>
    </source>
</evidence>
<dbReference type="InterPro" id="IPR016024">
    <property type="entry name" value="ARM-type_fold"/>
</dbReference>
<evidence type="ECO:0000256" key="2">
    <source>
        <dbReference type="ARBA" id="ARBA00004496"/>
    </source>
</evidence>
<keyword evidence="4" id="KW-0677">Repeat</keyword>
<feature type="region of interest" description="Disordered" evidence="6">
    <location>
        <begin position="1028"/>
        <end position="1049"/>
    </location>
</feature>
<keyword evidence="5" id="KW-0539">Nucleus</keyword>
<reference evidence="7 8" key="1">
    <citation type="journal article" date="2024" name="Commun. Biol.">
        <title>Comparative genomic analysis of thermophilic fungi reveals convergent evolutionary adaptations and gene losses.</title>
        <authorList>
            <person name="Steindorff A.S."/>
            <person name="Aguilar-Pontes M.V."/>
            <person name="Robinson A.J."/>
            <person name="Andreopoulos B."/>
            <person name="LaButti K."/>
            <person name="Kuo A."/>
            <person name="Mondo S."/>
            <person name="Riley R."/>
            <person name="Otillar R."/>
            <person name="Haridas S."/>
            <person name="Lipzen A."/>
            <person name="Grimwood J."/>
            <person name="Schmutz J."/>
            <person name="Clum A."/>
            <person name="Reid I.D."/>
            <person name="Moisan M.C."/>
            <person name="Butler G."/>
            <person name="Nguyen T.T.M."/>
            <person name="Dewar K."/>
            <person name="Conant G."/>
            <person name="Drula E."/>
            <person name="Henrissat B."/>
            <person name="Hansel C."/>
            <person name="Singer S."/>
            <person name="Hutchinson M.I."/>
            <person name="de Vries R.P."/>
            <person name="Natvig D.O."/>
            <person name="Powell A.J."/>
            <person name="Tsang A."/>
            <person name="Grigoriev I.V."/>
        </authorList>
    </citation>
    <scope>NUCLEOTIDE SEQUENCE [LARGE SCALE GENOMIC DNA]</scope>
    <source>
        <strain evidence="7 8">CBS 494.80</strain>
    </source>
</reference>
<protein>
    <recommendedName>
        <fullName evidence="9">Armadillo repeat-containing protein 8</fullName>
    </recommendedName>
</protein>
<evidence type="ECO:0008006" key="9">
    <source>
        <dbReference type="Google" id="ProtNLM"/>
    </source>
</evidence>
<feature type="region of interest" description="Disordered" evidence="6">
    <location>
        <begin position="353"/>
        <end position="387"/>
    </location>
</feature>